<name>A0A316C4K1_PSESE</name>
<accession>A0A316C4K1</accession>
<keyword evidence="2" id="KW-1185">Reference proteome</keyword>
<gene>
    <name evidence="1" type="ORF">C7441_105249</name>
</gene>
<sequence length="188" mass="20240">MWHPATRLPSHLIQTTSTEAQARIACTRNPSPQGRTRALLPAPALELLIRRIIRPPSVSSAAAPLMHDAEPVGTGETAVGECAPPASPHRADRCVYHRAGRLRPDRTALAAVNDAEAIGTRQACVGEGARTVCALSAYRRIFEAAHLRTRGGRTGTGWRGNTGRQDACDHQQQGCWFDAKAAHDSRSL</sequence>
<reference evidence="1 2" key="1">
    <citation type="submission" date="2018-05" db="EMBL/GenBank/DDBJ databases">
        <title>Genomic Encyclopedia of Type Strains, Phase IV (KMG-IV): sequencing the most valuable type-strain genomes for metagenomic binning, comparative biology and taxonomic classification.</title>
        <authorList>
            <person name="Goeker M."/>
        </authorList>
    </citation>
    <scope>NUCLEOTIDE SEQUENCE [LARGE SCALE GENOMIC DNA]</scope>
    <source>
        <strain evidence="1 2">DSM 6986</strain>
    </source>
</reference>
<dbReference type="AlphaFoldDB" id="A0A316C4K1"/>
<proteinExistence type="predicted"/>
<organism evidence="1 2">
    <name type="scientific">Pseudaminobacter salicylatoxidans</name>
    <dbReference type="NCBI Taxonomy" id="93369"/>
    <lineage>
        <taxon>Bacteria</taxon>
        <taxon>Pseudomonadati</taxon>
        <taxon>Pseudomonadota</taxon>
        <taxon>Alphaproteobacteria</taxon>
        <taxon>Hyphomicrobiales</taxon>
        <taxon>Phyllobacteriaceae</taxon>
        <taxon>Pseudaminobacter</taxon>
    </lineage>
</organism>
<protein>
    <submittedName>
        <fullName evidence="1">Uncharacterized protein</fullName>
    </submittedName>
</protein>
<comment type="caution">
    <text evidence="1">The sequence shown here is derived from an EMBL/GenBank/DDBJ whole genome shotgun (WGS) entry which is preliminary data.</text>
</comment>
<dbReference type="Proteomes" id="UP000245396">
    <property type="component" value="Unassembled WGS sequence"/>
</dbReference>
<evidence type="ECO:0000313" key="1">
    <source>
        <dbReference type="EMBL" id="PWJ84630.1"/>
    </source>
</evidence>
<evidence type="ECO:0000313" key="2">
    <source>
        <dbReference type="Proteomes" id="UP000245396"/>
    </source>
</evidence>
<dbReference type="EMBL" id="QGGG01000005">
    <property type="protein sequence ID" value="PWJ84630.1"/>
    <property type="molecule type" value="Genomic_DNA"/>
</dbReference>